<dbReference type="SMART" id="SM00185">
    <property type="entry name" value="ARM"/>
    <property type="match status" value="4"/>
</dbReference>
<dbReference type="InterPro" id="IPR016024">
    <property type="entry name" value="ARM-type_fold"/>
</dbReference>
<feature type="compositionally biased region" description="Low complexity" evidence="2">
    <location>
        <begin position="619"/>
        <end position="630"/>
    </location>
</feature>
<dbReference type="Gene3D" id="1.25.10.10">
    <property type="entry name" value="Leucine-rich Repeat Variant"/>
    <property type="match status" value="2"/>
</dbReference>
<organism evidence="3 4">
    <name type="scientific">Holothuria leucospilota</name>
    <name type="common">Black long sea cucumber</name>
    <name type="synonym">Mertensiothuria leucospilota</name>
    <dbReference type="NCBI Taxonomy" id="206669"/>
    <lineage>
        <taxon>Eukaryota</taxon>
        <taxon>Metazoa</taxon>
        <taxon>Echinodermata</taxon>
        <taxon>Eleutherozoa</taxon>
        <taxon>Echinozoa</taxon>
        <taxon>Holothuroidea</taxon>
        <taxon>Aspidochirotacea</taxon>
        <taxon>Aspidochirotida</taxon>
        <taxon>Holothuriidae</taxon>
        <taxon>Holothuria</taxon>
    </lineage>
</organism>
<dbReference type="InterPro" id="IPR011989">
    <property type="entry name" value="ARM-like"/>
</dbReference>
<dbReference type="EMBL" id="JAIZAY010000001">
    <property type="protein sequence ID" value="KAJ8047908.1"/>
    <property type="molecule type" value="Genomic_DNA"/>
</dbReference>
<dbReference type="PROSITE" id="PS50176">
    <property type="entry name" value="ARM_REPEAT"/>
    <property type="match status" value="1"/>
</dbReference>
<feature type="repeat" description="ARM" evidence="1">
    <location>
        <begin position="837"/>
        <end position="879"/>
    </location>
</feature>
<sequence length="920" mass="103302">MGLTARERQVKCRAKLRENEDQYKLYLAKERKRKSLQRAIVRQNMSVKSRKEHLLKEKMRVRSYRQKQKLKSLDKDTMLLTSPYRSNQAMGKAVRRTKLSLPTSPRKKLCVVKAIAKEVGLNVMKQSSDRTGTGNGKTLSEDTVKLVREFYLSNDISWQAPGRRDRIIIRETDRNGKQVKRTVQIRYMLMSLTEAYKIFNSMHPSKIGSSKFCELRPQNIKLFEHIPHSVCVCSYHENIRLLLVALKNHTMLSDEFHHFIGQVTCDPSSKECMTRTCEDCANLLDTFAPSEEETPIKYQQWLSGEKVEKANLIASVQDVFSELKKQLKDFLLHTFVKRNQATHMENLISGCDGENVVLQVDFSENASIMAQNEIQSAHWGHGQATLFTAHAWIDGVQNESIVLFSDYLSHGKKSVYVYMTYIMKLLKEKYPNMKMLNIFSDGASSQFKQRYLFSNLHTWELQHGIRICWNFFATSHGKGVVDGLGGTVKRSVWRYVRSGHVNITTPCEYAEVARERNPNIHISFIPVKAIEEKSKELDKFWEGVLAVPKTHQLHCIRTHGPKRLMVGETSNAAEFRVVPIRDNEEEDEGSMGESEVGTDEEEDQDVNKEPGGEVGPKGEGAPAAKSGGEAVCPDFSIGKETTINRQVDMATTRISANLPPNIDPTKAPLAYGDRALPKLNRELQDEVLITRQRALMTLCDYLHDPEHIAESLRVGVVESLKALLTDKDGTVRHKSTEVLYVIAGHNIGRDAFLESGIIPPLAKLFDDDLDVVRRNAHMAMEMVAEFAPGAEGVVEAGLIPVLVEKLKTELDEIKAPFKFEGNKSVPLDGKNRACSVNTLAALVTLLDDTDTDVRAKAAGAIMTITITTQGKKTAIGSGAIPKLVQLVNDSSSEIKLRMSDQSAAVRKAAEIAVKVITWLP</sequence>
<evidence type="ECO:0000313" key="4">
    <source>
        <dbReference type="Proteomes" id="UP001152320"/>
    </source>
</evidence>
<evidence type="ECO:0000256" key="2">
    <source>
        <dbReference type="SAM" id="MobiDB-lite"/>
    </source>
</evidence>
<proteinExistence type="predicted"/>
<gene>
    <name evidence="3" type="ORF">HOLleu_00023</name>
</gene>
<reference evidence="3" key="1">
    <citation type="submission" date="2021-10" db="EMBL/GenBank/DDBJ databases">
        <title>Tropical sea cucumber genome reveals ecological adaptation and Cuvierian tubules defense mechanism.</title>
        <authorList>
            <person name="Chen T."/>
        </authorList>
    </citation>
    <scope>NUCLEOTIDE SEQUENCE</scope>
    <source>
        <strain evidence="3">Nanhai2018</strain>
        <tissue evidence="3">Muscle</tissue>
    </source>
</reference>
<keyword evidence="4" id="KW-1185">Reference proteome</keyword>
<comment type="caution">
    <text evidence="3">The sequence shown here is derived from an EMBL/GenBank/DDBJ whole genome shotgun (WGS) entry which is preliminary data.</text>
</comment>
<dbReference type="PANTHER" id="PTHR46601:SF2">
    <property type="entry name" value="UBIQUITIN-LIKE PROTEASE FAMILY PROFILE DOMAIN-CONTAINING PROTEIN"/>
    <property type="match status" value="1"/>
</dbReference>
<feature type="compositionally biased region" description="Acidic residues" evidence="2">
    <location>
        <begin position="583"/>
        <end position="604"/>
    </location>
</feature>
<dbReference type="Proteomes" id="UP001152320">
    <property type="component" value="Chromosome 1"/>
</dbReference>
<dbReference type="PANTHER" id="PTHR46601">
    <property type="entry name" value="ULP_PROTEASE DOMAIN-CONTAINING PROTEIN"/>
    <property type="match status" value="1"/>
</dbReference>
<name>A0A9Q1HK19_HOLLE</name>
<feature type="region of interest" description="Disordered" evidence="2">
    <location>
        <begin position="575"/>
        <end position="633"/>
    </location>
</feature>
<evidence type="ECO:0000313" key="3">
    <source>
        <dbReference type="EMBL" id="KAJ8047908.1"/>
    </source>
</evidence>
<dbReference type="InterPro" id="IPR000225">
    <property type="entry name" value="Armadillo"/>
</dbReference>
<accession>A0A9Q1HK19</accession>
<protein>
    <submittedName>
        <fullName evidence="3">Radial spoke head 14-like</fullName>
    </submittedName>
</protein>
<evidence type="ECO:0000256" key="1">
    <source>
        <dbReference type="PROSITE-ProRule" id="PRU00259"/>
    </source>
</evidence>
<dbReference type="SUPFAM" id="SSF48371">
    <property type="entry name" value="ARM repeat"/>
    <property type="match status" value="1"/>
</dbReference>
<dbReference type="AlphaFoldDB" id="A0A9Q1HK19"/>
<dbReference type="OrthoDB" id="409644at2759"/>